<dbReference type="EMBL" id="JAJAGQ010000005">
    <property type="protein sequence ID" value="KAJ8563353.1"/>
    <property type="molecule type" value="Genomic_DNA"/>
</dbReference>
<sequence>MPKLTKLQVAIDISSQTSLHLNSVKVQCPNHEKECATPKKKNQESLRNINFSFSTKLQVASDVSSQTSPKLGSSLTN</sequence>
<accession>A0A9Q1MM20</accession>
<dbReference type="AlphaFoldDB" id="A0A9Q1MM20"/>
<protein>
    <submittedName>
        <fullName evidence="1">Uncharacterized protein</fullName>
    </submittedName>
</protein>
<proteinExistence type="predicted"/>
<organism evidence="1 2">
    <name type="scientific">Anisodus acutangulus</name>
    <dbReference type="NCBI Taxonomy" id="402998"/>
    <lineage>
        <taxon>Eukaryota</taxon>
        <taxon>Viridiplantae</taxon>
        <taxon>Streptophyta</taxon>
        <taxon>Embryophyta</taxon>
        <taxon>Tracheophyta</taxon>
        <taxon>Spermatophyta</taxon>
        <taxon>Magnoliopsida</taxon>
        <taxon>eudicotyledons</taxon>
        <taxon>Gunneridae</taxon>
        <taxon>Pentapetalae</taxon>
        <taxon>asterids</taxon>
        <taxon>lamiids</taxon>
        <taxon>Solanales</taxon>
        <taxon>Solanaceae</taxon>
        <taxon>Solanoideae</taxon>
        <taxon>Hyoscyameae</taxon>
        <taxon>Anisodus</taxon>
    </lineage>
</organism>
<reference evidence="2" key="1">
    <citation type="journal article" date="2023" name="Proc. Natl. Acad. Sci. U.S.A.">
        <title>Genomic and structural basis for evolution of tropane alkaloid biosynthesis.</title>
        <authorList>
            <person name="Wanga Y.-J."/>
            <person name="Taina T."/>
            <person name="Yua J.-Y."/>
            <person name="Lia J."/>
            <person name="Xua B."/>
            <person name="Chenc J."/>
            <person name="D'Auriad J.C."/>
            <person name="Huanga J.-P."/>
            <person name="Huanga S.-X."/>
        </authorList>
    </citation>
    <scope>NUCLEOTIDE SEQUENCE [LARGE SCALE GENOMIC DNA]</scope>
    <source>
        <strain evidence="2">cv. KIB-2019</strain>
    </source>
</reference>
<dbReference type="Proteomes" id="UP001152561">
    <property type="component" value="Unassembled WGS sequence"/>
</dbReference>
<name>A0A9Q1MM20_9SOLA</name>
<gene>
    <name evidence="1" type="ORF">K7X08_031805</name>
</gene>
<comment type="caution">
    <text evidence="1">The sequence shown here is derived from an EMBL/GenBank/DDBJ whole genome shotgun (WGS) entry which is preliminary data.</text>
</comment>
<evidence type="ECO:0000313" key="2">
    <source>
        <dbReference type="Proteomes" id="UP001152561"/>
    </source>
</evidence>
<keyword evidence="2" id="KW-1185">Reference proteome</keyword>
<evidence type="ECO:0000313" key="1">
    <source>
        <dbReference type="EMBL" id="KAJ8563353.1"/>
    </source>
</evidence>